<dbReference type="Gramene" id="PRQ49940">
    <property type="protein sequence ID" value="PRQ49940"/>
    <property type="gene ID" value="RchiOBHm_Chr2g0127551"/>
</dbReference>
<feature type="domain" description="DUF4218" evidence="2">
    <location>
        <begin position="684"/>
        <end position="797"/>
    </location>
</feature>
<comment type="caution">
    <text evidence="4">The sequence shown here is derived from an EMBL/GenBank/DDBJ whole genome shotgun (WGS) entry which is preliminary data.</text>
</comment>
<dbReference type="InterPro" id="IPR029480">
    <property type="entry name" value="Transpos_assoc"/>
</dbReference>
<protein>
    <submittedName>
        <fullName evidence="4">Putative Transposase-associated domain-containing protein</fullName>
    </submittedName>
</protein>
<name>A0A2P6RU33_ROSCH</name>
<dbReference type="Pfam" id="PF13952">
    <property type="entry name" value="DUF4216"/>
    <property type="match status" value="1"/>
</dbReference>
<dbReference type="Pfam" id="PF13960">
    <property type="entry name" value="DUF4218"/>
    <property type="match status" value="1"/>
</dbReference>
<keyword evidence="5" id="KW-1185">Reference proteome</keyword>
<dbReference type="InterPro" id="IPR025312">
    <property type="entry name" value="DUF4216"/>
</dbReference>
<dbReference type="InterPro" id="IPR004242">
    <property type="entry name" value="Transposase_21"/>
</dbReference>
<feature type="domain" description="DUF4216" evidence="1">
    <location>
        <begin position="972"/>
        <end position="1043"/>
    </location>
</feature>
<dbReference type="STRING" id="74649.A0A2P6RU33"/>
<gene>
    <name evidence="4" type="ORF">RchiOBHm_Chr2g0127551</name>
</gene>
<evidence type="ECO:0000259" key="2">
    <source>
        <dbReference type="Pfam" id="PF13960"/>
    </source>
</evidence>
<evidence type="ECO:0000313" key="5">
    <source>
        <dbReference type="Proteomes" id="UP000238479"/>
    </source>
</evidence>
<dbReference type="PANTHER" id="PTHR10775:SF172">
    <property type="entry name" value="TNP2, PARTIAL"/>
    <property type="match status" value="1"/>
</dbReference>
<dbReference type="InterPro" id="IPR025452">
    <property type="entry name" value="DUF4218"/>
</dbReference>
<proteinExistence type="predicted"/>
<dbReference type="EMBL" id="PDCK01000040">
    <property type="protein sequence ID" value="PRQ49940.1"/>
    <property type="molecule type" value="Genomic_DNA"/>
</dbReference>
<reference evidence="4 5" key="1">
    <citation type="journal article" date="2018" name="Nat. Genet.">
        <title>The Rosa genome provides new insights in the design of modern roses.</title>
        <authorList>
            <person name="Bendahmane M."/>
        </authorList>
    </citation>
    <scope>NUCLEOTIDE SEQUENCE [LARGE SCALE GENOMIC DNA]</scope>
    <source>
        <strain evidence="5">cv. Old Blush</strain>
    </source>
</reference>
<evidence type="ECO:0000259" key="3">
    <source>
        <dbReference type="Pfam" id="PF13963"/>
    </source>
</evidence>
<dbReference type="AlphaFoldDB" id="A0A2P6RU33"/>
<dbReference type="OMA" id="WFANDAR"/>
<feature type="domain" description="Transposase-associated" evidence="3">
    <location>
        <begin position="3"/>
        <end position="77"/>
    </location>
</feature>
<evidence type="ECO:0000313" key="4">
    <source>
        <dbReference type="EMBL" id="PRQ49940.1"/>
    </source>
</evidence>
<accession>A0A2P6RU33</accession>
<dbReference type="Pfam" id="PF02992">
    <property type="entry name" value="Transposase_21"/>
    <property type="match status" value="1"/>
</dbReference>
<evidence type="ECO:0000259" key="1">
    <source>
        <dbReference type="Pfam" id="PF13952"/>
    </source>
</evidence>
<sequence length="1091" mass="125272">MDKEWVFLDRRTDEYMAALRAFINHSLLVASFEGKIKCPCIECYNCGWRSPKEVEDHLKVDGMCPNYLHSRWKWHGEPLQLSNMGEPPLGAADITAMLHDAFGMHGPSNDDNVQEEDAPPQNLTPDAEKFYRLIEEGKTELYPGCGKSKLDFMLQLYQLKAINCWTDVSFTGLLNMLKVWFPEANLPTNFYQTKKLITDLALPYEKIDVCPKDCMLFWKEHADLDKCKVCGASRYKSKSRSGRTRVAHKVLRYFPLGPRLQRLYMSRHTAQSMVWHSEERPDDEVLRHPADSPAWKHLDTMYPNFASEPRNVRLGLASDGFNPFGMMSLSHSTWPVVMSVYNLPPWLCMKQPYLMLSLLIPGPKGPGKDIDIFLQPLVEELKNLWNQGIPTYDAFKKETFDMHVAVMWTINDFPAYSMLSGWSTKGKLACPQCAFGTKSTRLRHGRKECYLGHRRWLPMAHKYRMFKKPFDGNIELDQPPIPMTGLECLASLHGLKFEYGKGAINMKGLKRKRGKKKKKYCGPWKKKSIFYDLPYWKDLLLRHNLDVMHIEKNVTESVIGTLLGMDGKNKDSLNARLDLQELNCKPKYHPKLVGGRCTYDPMPFTLKVTEKSLFCEILSLALLPDGFSSNLARCVRKAERKLVGLKSHDCHIIMQYLLPLAIRHSLPKEAKVVLLELSSFFRNLCTKVGTKEHFEDLSKRIAITLCHLERLMPPSFFDVMVHLTIHLAEEAKIAGPVQYRWMYPIERYLHTLKKYVRNRNRPEGSIAIGYIIEETLGFCALYLGDEVVSKRNRPGRNADFTGGGTQNGLSVFSGHGRSLGSKQLIHLEHVQWERAHRAVLFGCPEVAEYISQHEKLIIDNRLPRETRKAAQARAHMEFPGWFGTHIQSQIDDGVEIHEDLQALARGPNHWTGRLLSYIINGFRFHVKSIDVEGNTQNSGVFVRAVEDNYVSARDHNPRAALLDYYGVVKDIIELDYHRGRRVVLFDCDWIDGRVRDRYIKTDEYGFVLVNFKHLLPGPDTFTLGSNANQLFYVKDPTQPDWHVAVRTRPRDLFDMGNIMKDDIAAPQNLEPLLVADEDVQVRTDMPGIVVD</sequence>
<dbReference type="Pfam" id="PF13963">
    <property type="entry name" value="Transpos_assoc"/>
    <property type="match status" value="1"/>
</dbReference>
<dbReference type="PANTHER" id="PTHR10775">
    <property type="entry name" value="OS08G0208400 PROTEIN"/>
    <property type="match status" value="1"/>
</dbReference>
<dbReference type="Proteomes" id="UP000238479">
    <property type="component" value="Chromosome 2"/>
</dbReference>
<organism evidence="4 5">
    <name type="scientific">Rosa chinensis</name>
    <name type="common">China rose</name>
    <dbReference type="NCBI Taxonomy" id="74649"/>
    <lineage>
        <taxon>Eukaryota</taxon>
        <taxon>Viridiplantae</taxon>
        <taxon>Streptophyta</taxon>
        <taxon>Embryophyta</taxon>
        <taxon>Tracheophyta</taxon>
        <taxon>Spermatophyta</taxon>
        <taxon>Magnoliopsida</taxon>
        <taxon>eudicotyledons</taxon>
        <taxon>Gunneridae</taxon>
        <taxon>Pentapetalae</taxon>
        <taxon>rosids</taxon>
        <taxon>fabids</taxon>
        <taxon>Rosales</taxon>
        <taxon>Rosaceae</taxon>
        <taxon>Rosoideae</taxon>
        <taxon>Rosoideae incertae sedis</taxon>
        <taxon>Rosa</taxon>
    </lineage>
</organism>